<dbReference type="Proteomes" id="UP001499938">
    <property type="component" value="Unassembled WGS sequence"/>
</dbReference>
<dbReference type="InterPro" id="IPR027417">
    <property type="entry name" value="P-loop_NTPase"/>
</dbReference>
<dbReference type="SUPFAM" id="SSF56747">
    <property type="entry name" value="Prim-pol domain"/>
    <property type="match status" value="1"/>
</dbReference>
<dbReference type="InterPro" id="IPR014015">
    <property type="entry name" value="Helicase_SF3_DNA-vir"/>
</dbReference>
<dbReference type="RefSeq" id="WP_344086739.1">
    <property type="nucleotide sequence ID" value="NZ_BAAAPO010000042.1"/>
</dbReference>
<accession>A0ABN2LY12</accession>
<dbReference type="PANTHER" id="PTHR35372:SF2">
    <property type="entry name" value="SF3 HELICASE DOMAIN-CONTAINING PROTEIN"/>
    <property type="match status" value="1"/>
</dbReference>
<dbReference type="NCBIfam" id="TIGR01613">
    <property type="entry name" value="primase_Cterm"/>
    <property type="match status" value="1"/>
</dbReference>
<feature type="region of interest" description="Disordered" evidence="4">
    <location>
        <begin position="25"/>
        <end position="44"/>
    </location>
</feature>
<dbReference type="InterPro" id="IPR006500">
    <property type="entry name" value="Helicase_put_C_phage/plasmid"/>
</dbReference>
<evidence type="ECO:0000256" key="4">
    <source>
        <dbReference type="SAM" id="MobiDB-lite"/>
    </source>
</evidence>
<dbReference type="SMART" id="SM00943">
    <property type="entry name" value="Prim-Pol"/>
    <property type="match status" value="1"/>
</dbReference>
<comment type="caution">
    <text evidence="6">The sequence shown here is derived from an EMBL/GenBank/DDBJ whole genome shotgun (WGS) entry which is preliminary data.</text>
</comment>
<reference evidence="6 7" key="1">
    <citation type="journal article" date="2019" name="Int. J. Syst. Evol. Microbiol.">
        <title>The Global Catalogue of Microorganisms (GCM) 10K type strain sequencing project: providing services to taxonomists for standard genome sequencing and annotation.</title>
        <authorList>
            <consortium name="The Broad Institute Genomics Platform"/>
            <consortium name="The Broad Institute Genome Sequencing Center for Infectious Disease"/>
            <person name="Wu L."/>
            <person name="Ma J."/>
        </authorList>
    </citation>
    <scope>NUCLEOTIDE SEQUENCE [LARGE SCALE GENOMIC DNA]</scope>
    <source>
        <strain evidence="6 7">JCM 15592</strain>
    </source>
</reference>
<evidence type="ECO:0000313" key="6">
    <source>
        <dbReference type="EMBL" id="GAA1802917.1"/>
    </source>
</evidence>
<dbReference type="EMBL" id="BAAAPO010000042">
    <property type="protein sequence ID" value="GAA1802917.1"/>
    <property type="molecule type" value="Genomic_DNA"/>
</dbReference>
<sequence length="823" mass="91401">MSENPYRDAAQGYLAAGFNPLPLPYRQKASPPSGFTGRDGREPTKAQVTEWAQRGPQNVALRLPANVIGIDVDNYAKGGRQRTGGQTIARAQIELGLLPDTWRSTSRPGDPVSGIYLFRVEPLPEGHNWPEAIGTNVEIIQHSHRYLVAAPSIHPDTERPYEWFGPDGTRTDEPPTVDDLPELPEGWRTWLLQDHMEVMGAAPPLADATPFIELSEDRQVRARDAVRRRSDSWRATFAEAADWSDGERDRKGRGWEALVRDAAYVFAGLATAPWCELDEDAAHALYEEVVPAEVRAAVPEKWTSNLLAKFASGLKPIPVAPWQEAIRESPEVDFTSVGPTDYPDIPPSISDAHLAPWVAYKGLRGDWCYSSGLGWLHWDGRRWNPKDDQDVREAVRAAFVQVVSDVTKSGANAATLRQYARLLDAGKIGAVLGLVKGVVSVAADQFDQQADLLNVANGVVDLRTGTLLPHDRKHYLTKITKARYIPGSTHPDWETALTCLDGPVMEWLQIRFGQAVTGYPTSDDILPIGQGGGANGKSTLLAGLVAALGDHLVMVPEKLLRVSNGDHPTEMMTLFGTRLAIIDETPEAGQLNVPRLKATLGAPLMTARLIRKDNVSWHPTHSLFVMTNHLPRVGETDHGTWRRLALVRFDKKYAVSNLRARIERGHGGRREAVLAWVVAGAKAWYANDRTIPEAPDRVKRDTEAWRSQADYILAYINDRIVFDPLACVRSQDLLHDFNDWQTDRGARPWSDQTFASRFGEHSLVLAHPDVVKVQQRKPKGLQPIPGTQLSAEQWARAHVWLGVRWRGNQDDDTDNPPLKKKAN</sequence>
<keyword evidence="7" id="KW-1185">Reference proteome</keyword>
<evidence type="ECO:0000256" key="2">
    <source>
        <dbReference type="ARBA" id="ARBA00022801"/>
    </source>
</evidence>
<dbReference type="PROSITE" id="PS51206">
    <property type="entry name" value="SF3_HELICASE_1"/>
    <property type="match status" value="1"/>
</dbReference>
<organism evidence="6 7">
    <name type="scientific">Nostocoides veronense</name>
    <dbReference type="NCBI Taxonomy" id="330836"/>
    <lineage>
        <taxon>Bacteria</taxon>
        <taxon>Bacillati</taxon>
        <taxon>Actinomycetota</taxon>
        <taxon>Actinomycetes</taxon>
        <taxon>Micrococcales</taxon>
        <taxon>Intrasporangiaceae</taxon>
        <taxon>Nostocoides</taxon>
    </lineage>
</organism>
<dbReference type="Pfam" id="PF08706">
    <property type="entry name" value="D5_N"/>
    <property type="match status" value="1"/>
</dbReference>
<dbReference type="Pfam" id="PF09250">
    <property type="entry name" value="Prim-Pol"/>
    <property type="match status" value="1"/>
</dbReference>
<keyword evidence="3" id="KW-0067">ATP-binding</keyword>
<protein>
    <recommendedName>
        <fullName evidence="5">SF3 helicase domain-containing protein</fullName>
    </recommendedName>
</protein>
<evidence type="ECO:0000259" key="5">
    <source>
        <dbReference type="PROSITE" id="PS51206"/>
    </source>
</evidence>
<gene>
    <name evidence="6" type="ORF">GCM10009811_28290</name>
</gene>
<dbReference type="PANTHER" id="PTHR35372">
    <property type="entry name" value="ATP BINDING PROTEIN-RELATED"/>
    <property type="match status" value="1"/>
</dbReference>
<keyword evidence="2" id="KW-0378">Hydrolase</keyword>
<keyword evidence="1" id="KW-0547">Nucleotide-binding</keyword>
<dbReference type="InterPro" id="IPR015330">
    <property type="entry name" value="DNA_primase/pol_bifunc_N"/>
</dbReference>
<evidence type="ECO:0000256" key="1">
    <source>
        <dbReference type="ARBA" id="ARBA00022741"/>
    </source>
</evidence>
<name>A0ABN2LY12_9MICO</name>
<dbReference type="InterPro" id="IPR014818">
    <property type="entry name" value="Phage/plasmid_primase_P4_C"/>
</dbReference>
<evidence type="ECO:0000256" key="3">
    <source>
        <dbReference type="ARBA" id="ARBA00022840"/>
    </source>
</evidence>
<dbReference type="Gene3D" id="3.40.50.300">
    <property type="entry name" value="P-loop containing nucleotide triphosphate hydrolases"/>
    <property type="match status" value="1"/>
</dbReference>
<proteinExistence type="predicted"/>
<evidence type="ECO:0000313" key="7">
    <source>
        <dbReference type="Proteomes" id="UP001499938"/>
    </source>
</evidence>
<dbReference type="InterPro" id="IPR051620">
    <property type="entry name" value="ORF904-like_C"/>
</dbReference>
<feature type="domain" description="SF3 helicase" evidence="5">
    <location>
        <begin position="503"/>
        <end position="662"/>
    </location>
</feature>
<dbReference type="SMART" id="SM00885">
    <property type="entry name" value="D5_N"/>
    <property type="match status" value="1"/>
</dbReference>